<name>A0ABM1A7Y1_APLCA</name>
<dbReference type="Pfam" id="PF12333">
    <property type="entry name" value="Ipi1_N"/>
    <property type="match status" value="1"/>
</dbReference>
<keyword evidence="2" id="KW-1185">Reference proteome</keyword>
<accession>A0ABM1A7Y1</accession>
<evidence type="ECO:0000259" key="1">
    <source>
        <dbReference type="Pfam" id="PF12333"/>
    </source>
</evidence>
<proteinExistence type="predicted"/>
<dbReference type="InterPro" id="IPR016024">
    <property type="entry name" value="ARM-type_fold"/>
</dbReference>
<reference evidence="3" key="1">
    <citation type="submission" date="2025-08" db="UniProtKB">
        <authorList>
            <consortium name="RefSeq"/>
        </authorList>
    </citation>
    <scope>IDENTIFICATION</scope>
</reference>
<dbReference type="InterPro" id="IPR050792">
    <property type="entry name" value="ADP-ribosylglycohydrolase"/>
</dbReference>
<protein>
    <submittedName>
        <fullName evidence="3">Uncharacterized protein LOC101848559</fullName>
    </submittedName>
</protein>
<dbReference type="PANTHER" id="PTHR16222">
    <property type="entry name" value="ADP-RIBOSYLGLYCOHYDROLASE"/>
    <property type="match status" value="1"/>
</dbReference>
<dbReference type="Gene3D" id="1.10.4080.10">
    <property type="entry name" value="ADP-ribosylation/Crystallin J1"/>
    <property type="match status" value="1"/>
</dbReference>
<dbReference type="Proteomes" id="UP000694888">
    <property type="component" value="Unplaced"/>
</dbReference>
<organism evidence="2 3">
    <name type="scientific">Aplysia californica</name>
    <name type="common">California sea hare</name>
    <dbReference type="NCBI Taxonomy" id="6500"/>
    <lineage>
        <taxon>Eukaryota</taxon>
        <taxon>Metazoa</taxon>
        <taxon>Spiralia</taxon>
        <taxon>Lophotrochozoa</taxon>
        <taxon>Mollusca</taxon>
        <taxon>Gastropoda</taxon>
        <taxon>Heterobranchia</taxon>
        <taxon>Euthyneura</taxon>
        <taxon>Tectipleura</taxon>
        <taxon>Aplysiida</taxon>
        <taxon>Aplysioidea</taxon>
        <taxon>Aplysiidae</taxon>
        <taxon>Aplysia</taxon>
    </lineage>
</organism>
<dbReference type="SUPFAM" id="SSF101478">
    <property type="entry name" value="ADP-ribosylglycohydrolase"/>
    <property type="match status" value="1"/>
</dbReference>
<evidence type="ECO:0000313" key="2">
    <source>
        <dbReference type="Proteomes" id="UP000694888"/>
    </source>
</evidence>
<dbReference type="RefSeq" id="XP_012942561.1">
    <property type="nucleotide sequence ID" value="XM_013087107.2"/>
</dbReference>
<evidence type="ECO:0000313" key="3">
    <source>
        <dbReference type="RefSeq" id="XP_012942561.1"/>
    </source>
</evidence>
<dbReference type="InterPro" id="IPR005502">
    <property type="entry name" value="Ribosyl_crysJ1"/>
</dbReference>
<dbReference type="GeneID" id="101848559"/>
<sequence>MFMSCKKIKELELSGAGGIGYTYKCMGAGFWALKQDNFKKAMIQVVMQAGDADTNGCVAGAMLACKLGLSAIPKDWIDELEHKDWLMEYFHRFVRLQSELSKPVSERTSNDDLSLEALRELTQKIRDGDGQEPVTKKKLTVQDLLRQCDHYGSSARVNAIAGLKELWLSNHQEFMQPSNKHGYGSILQKISTMFIDNEAVVRHSVISLFKLIIKRISVGQSQPPKGFPMLHIHTYLCCGLNHVHEDIKLDSLLIFDVLLDALPNLLIEQTGDLLNNLLGFISAPISIGARADSTTQRLSLNPDSKLPVMLFRSRVLLRIKRLFETAVNAKTEQQGDTPDIVDQEPLKVWSLGEDHNGENTRQDTMVQSQQTRGKFQSLFSGACHELNSYLTKPSTLEYFVTHSITVLLQCWKEARASVDSQPQSGGVLPRDAAEVMSLVVTIIQLAFNLCGVKRLKTKCSNSNSDTLVSADILVASRAVEFEKLFMNSFPFSVQVQAPTGKKRKRKHPDSEKQTPPISMDNLNLGLCDIMSCFLTCPSFKLEWKWCAKLQDFIKENLKKSPSGEHCSMIARFLNNIIQAPSVVEMFLPSLKAAFHFFNSCSVMSAQKKMMYSVFETLCKAWDGQKGDDGSWTSSVSQLVVEFYSKLPQLLLHVIKKKGDGEWALQVVLLMTKARAQNCAEFTEKLLQVLPQYLDSDNGILGCGRERVIQQLFFILSMGIPFSKQHYKQVLQALRQPPEKPLLPRRRSCSLVSHVIQSLYQNIHHIVPLTNQVDFNKSTAEQQSYLSEFLSFMLSLQIGMLKEMLDECSPVGDVGPEGVKLWQFNFCAETEQWERHLEISQLVARELVNFYIPAFPEEGYNDSFSFTNSVSQLWMKAFAGRNKMPVLTAYSLVVYVSLLSGKHVRGQPGPDFLGFAACVMASILVHVHERDNASNPDLKQMTWAMKDRLVLCLQQNQQLLELAWVSLCEISQKPKDAESAATAKEFLLSDATLKQGIEEVQSRLGNK</sequence>
<dbReference type="InterPro" id="IPR036705">
    <property type="entry name" value="Ribosyl_crysJ1_sf"/>
</dbReference>
<dbReference type="InterPro" id="IPR024679">
    <property type="entry name" value="Ipi1_N"/>
</dbReference>
<dbReference type="PANTHER" id="PTHR16222:SF28">
    <property type="entry name" value="ADP-RIBOSYLGLYCOHYDROLASE"/>
    <property type="match status" value="1"/>
</dbReference>
<gene>
    <name evidence="3" type="primary">LOC101848559</name>
</gene>
<dbReference type="Pfam" id="PF03747">
    <property type="entry name" value="ADP_ribosyl_GH"/>
    <property type="match status" value="1"/>
</dbReference>
<dbReference type="SUPFAM" id="SSF48371">
    <property type="entry name" value="ARM repeat"/>
    <property type="match status" value="1"/>
</dbReference>
<feature type="domain" description="Pre-rRNA-processing protein Ipi1 N-terminal" evidence="1">
    <location>
        <begin position="232"/>
        <end position="320"/>
    </location>
</feature>